<evidence type="ECO:0000256" key="3">
    <source>
        <dbReference type="ARBA" id="ARBA00023315"/>
    </source>
</evidence>
<dbReference type="InterPro" id="IPR039551">
    <property type="entry name" value="Cho/carn_acyl_trans"/>
</dbReference>
<evidence type="ECO:0000313" key="7">
    <source>
        <dbReference type="Proteomes" id="UP000249464"/>
    </source>
</evidence>
<dbReference type="InterPro" id="IPR023213">
    <property type="entry name" value="CAT-like_dom_sf"/>
</dbReference>
<evidence type="ECO:0000313" key="6">
    <source>
        <dbReference type="EMBL" id="SGY47980.1"/>
    </source>
</evidence>
<dbReference type="Gene3D" id="3.30.559.10">
    <property type="entry name" value="Chloramphenicol acetyltransferase-like domain"/>
    <property type="match status" value="1"/>
</dbReference>
<comment type="similarity">
    <text evidence="1">Belongs to the carnitine/choline acetyltransferase family.</text>
</comment>
<evidence type="ECO:0000256" key="1">
    <source>
        <dbReference type="ARBA" id="ARBA00005232"/>
    </source>
</evidence>
<reference evidence="6 7" key="1">
    <citation type="submission" date="2016-11" db="EMBL/GenBank/DDBJ databases">
        <authorList>
            <person name="Jaros S."/>
            <person name="Januszkiewicz K."/>
            <person name="Wedrychowicz H."/>
        </authorList>
    </citation>
    <scope>NUCLEOTIDE SEQUENCE [LARGE SCALE GENOMIC DNA]</scope>
</reference>
<dbReference type="EMBL" id="FQNC01000043">
    <property type="protein sequence ID" value="SGY47980.1"/>
    <property type="molecule type" value="Genomic_DNA"/>
</dbReference>
<gene>
    <name evidence="6" type="primary">BQ5605_C001g00597</name>
    <name evidence="6" type="ORF">BQ5605_C001G00597</name>
</gene>
<organism evidence="6 7">
    <name type="scientific">Microbotryum silenes-dioicae</name>
    <dbReference type="NCBI Taxonomy" id="796604"/>
    <lineage>
        <taxon>Eukaryota</taxon>
        <taxon>Fungi</taxon>
        <taxon>Dikarya</taxon>
        <taxon>Basidiomycota</taxon>
        <taxon>Pucciniomycotina</taxon>
        <taxon>Microbotryomycetes</taxon>
        <taxon>Microbotryales</taxon>
        <taxon>Microbotryaceae</taxon>
        <taxon>Microbotryum</taxon>
    </lineage>
</organism>
<feature type="active site" description="Proton acceptor" evidence="4">
    <location>
        <position position="388"/>
    </location>
</feature>
<dbReference type="InterPro" id="IPR000542">
    <property type="entry name" value="Carn_acyl_trans"/>
</dbReference>
<proteinExistence type="inferred from homology"/>
<evidence type="ECO:0000256" key="4">
    <source>
        <dbReference type="PIRSR" id="PIRSR600542-1"/>
    </source>
</evidence>
<sequence length="681" mass="75662">MFALSAYNANQAPTLSRQHELARLPIPTLEASTQRYLESLKPFLLQQAQEAGLGVEQAQRQLEKRHEWANDFLKEGGLGRLLQERLKDVDRSSPNNWLDDNYWLSVYHGWRAALPINSNWFILMADDQAIPKEVRASAPPQGEYSNWQIKRGAKLVERLIQFKHKLDRLVRSRHVATCSNIHSLGRFELRSGREEIAPDASRAGPFCMHQYTRVYGVTRLPGLPLDKFVHAPHPHPSAAITVIVNDHFYNVPVTTVDGQAVNLASLEATLWAIVDDASARPRGPSVGACSGDGRDAWTVSREHLLQLDPKNRATMTAIENSLFVLALDGHTLKSPSYQSSSTVSQTTDLDAHIVNGSSAGGEGRNRWWDKAITVAVESNGRAIMNGEHSPCDALIPSIIAEYVLAEGVSADETSHRGQGSLNGVQKLNWVLDAQAEKNIEGAIQTISDLAGDSEGKMLWYDEYGTEWIKKVGKQSPDAYCQMALQLAYHRTHGRCVGTYETASTRLFLHGRTDVIRTFSEDSLLWVQAMRKKDQYSPIELYELLTAATKAHNSYTRDSSTGKGLDRHFLGLQQNLREGESHPLFEDPLFTESQSWVLSTSGLSAGDRFYGTGFGTPWPNGYGINYLAGSKIIKFGIESKRSDPHTSTEVFRNNLSVALRDMKEVCEKGQPVAEFPAAPAKL</sequence>
<evidence type="ECO:0000259" key="5">
    <source>
        <dbReference type="Pfam" id="PF00755"/>
    </source>
</evidence>
<keyword evidence="7" id="KW-1185">Reference proteome</keyword>
<dbReference type="GO" id="GO:0016746">
    <property type="term" value="F:acyltransferase activity"/>
    <property type="evidence" value="ECO:0007669"/>
    <property type="project" value="UniProtKB-KW"/>
</dbReference>
<dbReference type="STRING" id="796604.A0A2X0M7X4"/>
<evidence type="ECO:0000256" key="2">
    <source>
        <dbReference type="ARBA" id="ARBA00022679"/>
    </source>
</evidence>
<dbReference type="Gene3D" id="3.30.559.70">
    <property type="entry name" value="Choline/Carnitine o-acyltransferase, domain 2"/>
    <property type="match status" value="1"/>
</dbReference>
<dbReference type="PANTHER" id="PTHR22589">
    <property type="entry name" value="CARNITINE O-ACYLTRANSFERASE"/>
    <property type="match status" value="1"/>
</dbReference>
<feature type="domain" description="Choline/carnitine acyltransferase" evidence="5">
    <location>
        <begin position="24"/>
        <end position="654"/>
    </location>
</feature>
<dbReference type="InterPro" id="IPR042231">
    <property type="entry name" value="Cho/carn_acyl_trans_2"/>
</dbReference>
<name>A0A2X0M7X4_9BASI</name>
<protein>
    <submittedName>
        <fullName evidence="6">BQ5605_C001g00597 protein</fullName>
    </submittedName>
</protein>
<keyword evidence="2" id="KW-0808">Transferase</keyword>
<dbReference type="AlphaFoldDB" id="A0A2X0M7X4"/>
<accession>A0A2X0M7X4</accession>
<dbReference type="Pfam" id="PF00755">
    <property type="entry name" value="Carn_acyltransf"/>
    <property type="match status" value="1"/>
</dbReference>
<dbReference type="Proteomes" id="UP000249464">
    <property type="component" value="Unassembled WGS sequence"/>
</dbReference>
<dbReference type="PANTHER" id="PTHR22589:SF107">
    <property type="entry name" value="CHOLINE_CARNITINE ACYLTRANSFERASE DOMAIN-CONTAINING PROTEIN"/>
    <property type="match status" value="1"/>
</dbReference>
<dbReference type="SUPFAM" id="SSF52777">
    <property type="entry name" value="CoA-dependent acyltransferases"/>
    <property type="match status" value="2"/>
</dbReference>
<keyword evidence="3" id="KW-0012">Acyltransferase</keyword>